<evidence type="ECO:0000256" key="10">
    <source>
        <dbReference type="SAM" id="SignalP"/>
    </source>
</evidence>
<organism evidence="12 13">
    <name type="scientific">Pelagomonas calceolata</name>
    <dbReference type="NCBI Taxonomy" id="35677"/>
    <lineage>
        <taxon>Eukaryota</taxon>
        <taxon>Sar</taxon>
        <taxon>Stramenopiles</taxon>
        <taxon>Ochrophyta</taxon>
        <taxon>Pelagophyceae</taxon>
        <taxon>Pelagomonadales</taxon>
        <taxon>Pelagomonadaceae</taxon>
        <taxon>Pelagomonas</taxon>
    </lineage>
</organism>
<evidence type="ECO:0000313" key="12">
    <source>
        <dbReference type="EMBL" id="CAH0365989.1"/>
    </source>
</evidence>
<dbReference type="PANTHER" id="PTHR20208">
    <property type="entry name" value="STRUCTURE-SPECIFIC ENDONUCLEASE SUBUNIT SLX1"/>
    <property type="match status" value="1"/>
</dbReference>
<dbReference type="InterPro" id="IPR000305">
    <property type="entry name" value="GIY-YIG_endonuc"/>
</dbReference>
<keyword evidence="13" id="KW-1185">Reference proteome</keyword>
<dbReference type="EMBL" id="CAKKNE010000001">
    <property type="protein sequence ID" value="CAH0365989.1"/>
    <property type="molecule type" value="Genomic_DNA"/>
</dbReference>
<dbReference type="OrthoDB" id="24645at2759"/>
<dbReference type="GO" id="GO:0008821">
    <property type="term" value="F:crossover junction DNA endonuclease activity"/>
    <property type="evidence" value="ECO:0007669"/>
    <property type="project" value="TreeGrafter"/>
</dbReference>
<evidence type="ECO:0000256" key="8">
    <source>
        <dbReference type="HAMAP-Rule" id="MF_03100"/>
    </source>
</evidence>
<comment type="subunit">
    <text evidence="8">Forms a heterodimer with a member of the SLX4 family.</text>
</comment>
<dbReference type="HAMAP" id="MF_03100">
    <property type="entry name" value="Endonuc_su_Slx1"/>
    <property type="match status" value="1"/>
</dbReference>
<keyword evidence="3 8" id="KW-0227">DNA damage</keyword>
<comment type="similarity">
    <text evidence="8">Belongs to the SLX1 family.</text>
</comment>
<evidence type="ECO:0000256" key="7">
    <source>
        <dbReference type="ARBA" id="ARBA00023242"/>
    </source>
</evidence>
<evidence type="ECO:0000256" key="5">
    <source>
        <dbReference type="ARBA" id="ARBA00023172"/>
    </source>
</evidence>
<dbReference type="InterPro" id="IPR050381">
    <property type="entry name" value="SLX1_endonuclease"/>
</dbReference>
<comment type="caution">
    <text evidence="8">Lacks conserved residue(s) required for the propagation of feature annotation.</text>
</comment>
<feature type="domain" description="GIY-YIG" evidence="11">
    <location>
        <begin position="29"/>
        <end position="111"/>
    </location>
</feature>
<proteinExistence type="inferred from homology"/>
<dbReference type="GO" id="GO:0017108">
    <property type="term" value="F:5'-flap endonuclease activity"/>
    <property type="evidence" value="ECO:0007669"/>
    <property type="project" value="InterPro"/>
</dbReference>
<dbReference type="Pfam" id="PF01541">
    <property type="entry name" value="GIY-YIG"/>
    <property type="match status" value="1"/>
</dbReference>
<feature type="compositionally biased region" description="Polar residues" evidence="9">
    <location>
        <begin position="303"/>
        <end position="312"/>
    </location>
</feature>
<feature type="chain" id="PRO_5035286884" description="Structure-specific endonuclease subunit SLX1 homolog" evidence="10">
    <location>
        <begin position="17"/>
        <end position="334"/>
    </location>
</feature>
<evidence type="ECO:0000259" key="11">
    <source>
        <dbReference type="PROSITE" id="PS50164"/>
    </source>
</evidence>
<dbReference type="SUPFAM" id="SSF82771">
    <property type="entry name" value="GIY-YIG endonuclease"/>
    <property type="match status" value="1"/>
</dbReference>
<keyword evidence="5 8" id="KW-0233">DNA recombination</keyword>
<comment type="caution">
    <text evidence="12">The sequence shown here is derived from an EMBL/GenBank/DDBJ whole genome shotgun (WGS) entry which is preliminary data.</text>
</comment>
<feature type="signal peptide" evidence="10">
    <location>
        <begin position="1"/>
        <end position="16"/>
    </location>
</feature>
<dbReference type="PANTHER" id="PTHR20208:SF10">
    <property type="entry name" value="STRUCTURE-SPECIFIC ENDONUCLEASE SUBUNIT SLX1"/>
    <property type="match status" value="1"/>
</dbReference>
<dbReference type="GO" id="GO:0033557">
    <property type="term" value="C:Slx1-Slx4 complex"/>
    <property type="evidence" value="ECO:0007669"/>
    <property type="project" value="UniProtKB-UniRule"/>
</dbReference>
<comment type="subcellular location">
    <subcellularLocation>
        <location evidence="8">Nucleus</location>
    </subcellularLocation>
</comment>
<dbReference type="CDD" id="cd10455">
    <property type="entry name" value="GIY-YIG_SLX1"/>
    <property type="match status" value="1"/>
</dbReference>
<dbReference type="Gene3D" id="3.30.40.10">
    <property type="entry name" value="Zinc/RING finger domain, C3HC4 (zinc finger)"/>
    <property type="match status" value="1"/>
</dbReference>
<name>A0A8J2SCH5_9STRA</name>
<accession>A0A8J2SCH5</accession>
<dbReference type="InterPro" id="IPR027520">
    <property type="entry name" value="Slx1"/>
</dbReference>
<dbReference type="AlphaFoldDB" id="A0A8J2SCH5"/>
<keyword evidence="10" id="KW-0732">Signal</keyword>
<reference evidence="12" key="1">
    <citation type="submission" date="2021-11" db="EMBL/GenBank/DDBJ databases">
        <authorList>
            <consortium name="Genoscope - CEA"/>
            <person name="William W."/>
        </authorList>
    </citation>
    <scope>NUCLEOTIDE SEQUENCE</scope>
</reference>
<keyword evidence="2 8" id="KW-0255">Endonuclease</keyword>
<comment type="cofactor">
    <cofactor evidence="8">
        <name>a divalent metal cation</name>
        <dbReference type="ChEBI" id="CHEBI:60240"/>
    </cofactor>
</comment>
<keyword evidence="6 8" id="KW-0234">DNA repair</keyword>
<sequence length="334" mass="36019">MLNRALLAVLVNTGAALQSTAMVEPPVRPFCGCYLLRSCDPAHPRSSYIGFTVNPLRRVRQHNGEIQGGARRTRRHRPWEAVALVDGFASQVEALQFEWAWQHPEKSLAVRGALDGKRKARTGWKSRLALLEVMCDGVDAWRGVQVRVCIEDALPDSDFWRSARVSVGPLDAWPPAVAASRVVARRRVVDEVADCAACGQPCAPTTTGAFVACERCGAPTHLTCLAEQALRRRGAPACALVPPAGACPVCDHESDWTVVVRAAKRSLREAARPPPPPVATPAPRRARAPAPAPASDDDDVFDLTQTQATQETVAPEESDDDDVVDLCSPVPPAL</sequence>
<gene>
    <name evidence="12" type="ORF">PECAL_1P24570</name>
</gene>
<feature type="compositionally biased region" description="Acidic residues" evidence="9">
    <location>
        <begin position="314"/>
        <end position="324"/>
    </location>
</feature>
<evidence type="ECO:0000256" key="6">
    <source>
        <dbReference type="ARBA" id="ARBA00023204"/>
    </source>
</evidence>
<dbReference type="Proteomes" id="UP000789595">
    <property type="component" value="Unassembled WGS sequence"/>
</dbReference>
<dbReference type="InterPro" id="IPR013083">
    <property type="entry name" value="Znf_RING/FYVE/PHD"/>
</dbReference>
<evidence type="ECO:0000256" key="1">
    <source>
        <dbReference type="ARBA" id="ARBA00022722"/>
    </source>
</evidence>
<evidence type="ECO:0000256" key="4">
    <source>
        <dbReference type="ARBA" id="ARBA00022801"/>
    </source>
</evidence>
<dbReference type="Pfam" id="PF21202">
    <property type="entry name" value="SLX1_C"/>
    <property type="match status" value="1"/>
</dbReference>
<keyword evidence="4 8" id="KW-0378">Hydrolase</keyword>
<evidence type="ECO:0000256" key="3">
    <source>
        <dbReference type="ARBA" id="ARBA00022763"/>
    </source>
</evidence>
<feature type="region of interest" description="Disordered" evidence="9">
    <location>
        <begin position="267"/>
        <end position="334"/>
    </location>
</feature>
<dbReference type="InterPro" id="IPR035901">
    <property type="entry name" value="GIY-YIG_endonuc_sf"/>
</dbReference>
<dbReference type="InterPro" id="IPR048749">
    <property type="entry name" value="SLX1_C"/>
</dbReference>
<comment type="function">
    <text evidence="8">Catalytic subunit of a heterodimeric structure-specific endonuclease that resolves DNA secondary structures generated during DNA repair and recombination. Has endonuclease activity towards branched DNA substrates, introducing single-strand cuts in duplex DNA close to junctions with ss-DNA.</text>
</comment>
<dbReference type="Gene3D" id="3.40.1440.10">
    <property type="entry name" value="GIY-YIG endonuclease"/>
    <property type="match status" value="1"/>
</dbReference>
<keyword evidence="7 8" id="KW-0539">Nucleus</keyword>
<dbReference type="PROSITE" id="PS50164">
    <property type="entry name" value="GIY_YIG"/>
    <property type="match status" value="1"/>
</dbReference>
<evidence type="ECO:0000256" key="2">
    <source>
        <dbReference type="ARBA" id="ARBA00022759"/>
    </source>
</evidence>
<protein>
    <recommendedName>
        <fullName evidence="8">Structure-specific endonuclease subunit SLX1 homolog</fullName>
        <ecNumber evidence="8">3.1.-.-</ecNumber>
    </recommendedName>
</protein>
<evidence type="ECO:0000256" key="9">
    <source>
        <dbReference type="SAM" id="MobiDB-lite"/>
    </source>
</evidence>
<evidence type="ECO:0000313" key="13">
    <source>
        <dbReference type="Proteomes" id="UP000789595"/>
    </source>
</evidence>
<dbReference type="EC" id="3.1.-.-" evidence="8"/>
<dbReference type="GO" id="GO:0000724">
    <property type="term" value="P:double-strand break repair via homologous recombination"/>
    <property type="evidence" value="ECO:0007669"/>
    <property type="project" value="TreeGrafter"/>
</dbReference>
<keyword evidence="1 8" id="KW-0540">Nuclease</keyword>